<reference evidence="2 3" key="1">
    <citation type="journal article" date="2015" name="Nature">
        <title>rRNA introns, odd ribosomes, and small enigmatic genomes across a large radiation of phyla.</title>
        <authorList>
            <person name="Brown C.T."/>
            <person name="Hug L.A."/>
            <person name="Thomas B.C."/>
            <person name="Sharon I."/>
            <person name="Castelle C.J."/>
            <person name="Singh A."/>
            <person name="Wilkins M.J."/>
            <person name="Williams K.H."/>
            <person name="Banfield J.F."/>
        </authorList>
    </citation>
    <scope>NUCLEOTIDE SEQUENCE [LARGE SCALE GENOMIC DNA]</scope>
</reference>
<keyword evidence="2" id="KW-0808">Transferase</keyword>
<dbReference type="GO" id="GO:0032259">
    <property type="term" value="P:methylation"/>
    <property type="evidence" value="ECO:0007669"/>
    <property type="project" value="UniProtKB-KW"/>
</dbReference>
<organism evidence="2 3">
    <name type="scientific">Candidatus Gottesmanbacteria bacterium GW2011_GWA2_43_14</name>
    <dbReference type="NCBI Taxonomy" id="1618443"/>
    <lineage>
        <taxon>Bacteria</taxon>
        <taxon>Candidatus Gottesmaniibacteriota</taxon>
    </lineage>
</organism>
<evidence type="ECO:0000313" key="2">
    <source>
        <dbReference type="EMBL" id="KKS98621.1"/>
    </source>
</evidence>
<dbReference type="InterPro" id="IPR006342">
    <property type="entry name" value="FkbM_mtfrase"/>
</dbReference>
<dbReference type="InterPro" id="IPR029063">
    <property type="entry name" value="SAM-dependent_MTases_sf"/>
</dbReference>
<dbReference type="GO" id="GO:0008168">
    <property type="term" value="F:methyltransferase activity"/>
    <property type="evidence" value="ECO:0007669"/>
    <property type="project" value="UniProtKB-KW"/>
</dbReference>
<feature type="domain" description="Methyltransferase FkbM" evidence="1">
    <location>
        <begin position="47"/>
        <end position="211"/>
    </location>
</feature>
<keyword evidence="2" id="KW-0489">Methyltransferase</keyword>
<evidence type="ECO:0000313" key="3">
    <source>
        <dbReference type="Proteomes" id="UP000034894"/>
    </source>
</evidence>
<dbReference type="Pfam" id="PF05050">
    <property type="entry name" value="Methyltransf_21"/>
    <property type="match status" value="1"/>
</dbReference>
<accession>A0A0G1FUG7</accession>
<dbReference type="Gene3D" id="3.40.50.150">
    <property type="entry name" value="Vaccinia Virus protein VP39"/>
    <property type="match status" value="1"/>
</dbReference>
<protein>
    <submittedName>
        <fullName evidence="2">FkbM family methyltransferase</fullName>
    </submittedName>
</protein>
<proteinExistence type="predicted"/>
<name>A0A0G1FUG7_9BACT</name>
<evidence type="ECO:0000259" key="1">
    <source>
        <dbReference type="Pfam" id="PF05050"/>
    </source>
</evidence>
<sequence>MNVFHYLTRFKMIINRYCQVSYSQCGEDLILFHLCRAISLDKPTYLDIGAYHPFHISNTALFYELGSRGVNVEPNPEASKLFQKYRSQDINLTAGVSDSAKVMTYYCFNIATLNTFSKKEADKCIREGYLLEDRKKIPVTTLQKIISEQCHGVMPDILLIDAEGSERKIILSLKKLENKPAILCIETVTFTVRGLGEKKRSLINQILEMGYKIYADTFINTIFLKGSYFSK</sequence>
<dbReference type="NCBIfam" id="TIGR01444">
    <property type="entry name" value="fkbM_fam"/>
    <property type="match status" value="1"/>
</dbReference>
<gene>
    <name evidence="2" type="ORF">UV73_C0001G0142</name>
</gene>
<dbReference type="Proteomes" id="UP000034894">
    <property type="component" value="Unassembled WGS sequence"/>
</dbReference>
<dbReference type="STRING" id="1618443.UV73_C0001G0142"/>
<dbReference type="AlphaFoldDB" id="A0A0G1FUG7"/>
<dbReference type="EMBL" id="LCFP01000001">
    <property type="protein sequence ID" value="KKS98621.1"/>
    <property type="molecule type" value="Genomic_DNA"/>
</dbReference>
<comment type="caution">
    <text evidence="2">The sequence shown here is derived from an EMBL/GenBank/DDBJ whole genome shotgun (WGS) entry which is preliminary data.</text>
</comment>
<dbReference type="SUPFAM" id="SSF53335">
    <property type="entry name" value="S-adenosyl-L-methionine-dependent methyltransferases"/>
    <property type="match status" value="1"/>
</dbReference>